<dbReference type="EMBL" id="JASBWT010000016">
    <property type="protein sequence ID" value="KAJ9097716.1"/>
    <property type="molecule type" value="Genomic_DNA"/>
</dbReference>
<reference evidence="1" key="1">
    <citation type="submission" date="2023-04" db="EMBL/GenBank/DDBJ databases">
        <title>Draft Genome sequencing of Naganishia species isolated from polar environments using Oxford Nanopore Technology.</title>
        <authorList>
            <person name="Leo P."/>
            <person name="Venkateswaran K."/>
        </authorList>
    </citation>
    <scope>NUCLEOTIDE SEQUENCE</scope>
    <source>
        <strain evidence="1">MNA-CCFEE 5423</strain>
    </source>
</reference>
<name>A0ACC2VF77_9TREE</name>
<comment type="caution">
    <text evidence="1">The sequence shown here is derived from an EMBL/GenBank/DDBJ whole genome shotgun (WGS) entry which is preliminary data.</text>
</comment>
<accession>A0ACC2VF77</accession>
<organism evidence="1 2">
    <name type="scientific">Naganishia friedmannii</name>
    <dbReference type="NCBI Taxonomy" id="89922"/>
    <lineage>
        <taxon>Eukaryota</taxon>
        <taxon>Fungi</taxon>
        <taxon>Dikarya</taxon>
        <taxon>Basidiomycota</taxon>
        <taxon>Agaricomycotina</taxon>
        <taxon>Tremellomycetes</taxon>
        <taxon>Filobasidiales</taxon>
        <taxon>Filobasidiaceae</taxon>
        <taxon>Naganishia</taxon>
    </lineage>
</organism>
<evidence type="ECO:0000313" key="1">
    <source>
        <dbReference type="EMBL" id="KAJ9097716.1"/>
    </source>
</evidence>
<dbReference type="Proteomes" id="UP001227268">
    <property type="component" value="Unassembled WGS sequence"/>
</dbReference>
<evidence type="ECO:0000313" key="2">
    <source>
        <dbReference type="Proteomes" id="UP001227268"/>
    </source>
</evidence>
<gene>
    <name evidence="1" type="ORF">QFC21_004754</name>
</gene>
<proteinExistence type="predicted"/>
<sequence>MPLAKTQSQAVYPHRLSFAQGAIVSAEAILKGEIVVDEGLMDQLANQSCPNHDPDSSTEGLVIGPENVFESGAWVEARSVGDANSFQAKCHVTSDIEISDHCSIGTLVLKRILNYVILIIGSHPGPSTTLSSRSREGNDVEVIPPHTIVYGRDSIRRTSQGDGVVQERAYKLKHLEYLRDVLPK</sequence>
<keyword evidence="2" id="KW-1185">Reference proteome</keyword>
<protein>
    <submittedName>
        <fullName evidence="1">Uncharacterized protein</fullName>
    </submittedName>
</protein>